<evidence type="ECO:0000313" key="1">
    <source>
        <dbReference type="EMBL" id="VEL32569.1"/>
    </source>
</evidence>
<keyword evidence="2" id="KW-1185">Reference proteome</keyword>
<comment type="caution">
    <text evidence="1">The sequence shown here is derived from an EMBL/GenBank/DDBJ whole genome shotgun (WGS) entry which is preliminary data.</text>
</comment>
<organism evidence="1 2">
    <name type="scientific">Protopolystoma xenopodis</name>
    <dbReference type="NCBI Taxonomy" id="117903"/>
    <lineage>
        <taxon>Eukaryota</taxon>
        <taxon>Metazoa</taxon>
        <taxon>Spiralia</taxon>
        <taxon>Lophotrochozoa</taxon>
        <taxon>Platyhelminthes</taxon>
        <taxon>Monogenea</taxon>
        <taxon>Polyopisthocotylea</taxon>
        <taxon>Polystomatidea</taxon>
        <taxon>Polystomatidae</taxon>
        <taxon>Protopolystoma</taxon>
    </lineage>
</organism>
<dbReference type="AlphaFoldDB" id="A0A448XAV4"/>
<reference evidence="1" key="1">
    <citation type="submission" date="2018-11" db="EMBL/GenBank/DDBJ databases">
        <authorList>
            <consortium name="Pathogen Informatics"/>
        </authorList>
    </citation>
    <scope>NUCLEOTIDE SEQUENCE</scope>
</reference>
<sequence length="126" mass="12736">MTTCQFSSPVSCYACIPGMVQETNAATLTASLVAAAVNLAAVSRPGAPSVSHLLHNSLPLSATQIHVGSSSSCLSANGLGQAVSQFSHPLSQPPSTGIQFPASGQAATQQNGTGCCYQPLGIFSRM</sequence>
<proteinExistence type="predicted"/>
<protein>
    <submittedName>
        <fullName evidence="1">Uncharacterized protein</fullName>
    </submittedName>
</protein>
<name>A0A448XAV4_9PLAT</name>
<dbReference type="EMBL" id="CAAALY010244351">
    <property type="protein sequence ID" value="VEL32569.1"/>
    <property type="molecule type" value="Genomic_DNA"/>
</dbReference>
<evidence type="ECO:0000313" key="2">
    <source>
        <dbReference type="Proteomes" id="UP000784294"/>
    </source>
</evidence>
<gene>
    <name evidence="1" type="ORF">PXEA_LOCUS26009</name>
</gene>
<dbReference type="Proteomes" id="UP000784294">
    <property type="component" value="Unassembled WGS sequence"/>
</dbReference>
<accession>A0A448XAV4</accession>